<dbReference type="Proteomes" id="UP000033633">
    <property type="component" value="Unassembled WGS sequence"/>
</dbReference>
<evidence type="ECO:0000256" key="1">
    <source>
        <dbReference type="SAM" id="Phobius"/>
    </source>
</evidence>
<dbReference type="STRING" id="265726.KY46_13495"/>
<dbReference type="OrthoDB" id="5823584at2"/>
<organism evidence="2 3">
    <name type="scientific">Photobacterium halotolerans</name>
    <dbReference type="NCBI Taxonomy" id="265726"/>
    <lineage>
        <taxon>Bacteria</taxon>
        <taxon>Pseudomonadati</taxon>
        <taxon>Pseudomonadota</taxon>
        <taxon>Gammaproteobacteria</taxon>
        <taxon>Vibrionales</taxon>
        <taxon>Vibrionaceae</taxon>
        <taxon>Photobacterium</taxon>
    </lineage>
</organism>
<accession>A0A0F5VB33</accession>
<proteinExistence type="predicted"/>
<sequence>MESTAQFTLSSCLIPIAVLVMFTMQLAMKSDESTFSVSHQIEAKGFNDGIWQDMDSVAPNQ</sequence>
<keyword evidence="1" id="KW-1133">Transmembrane helix</keyword>
<keyword evidence="1" id="KW-0812">Transmembrane</keyword>
<reference evidence="2 3" key="1">
    <citation type="submission" date="2014-12" db="EMBL/GenBank/DDBJ databases">
        <title>Mercury Reductase activity and rhizosphere competence traits in the genome of root associated Photobacterium halotolerans MELD1.</title>
        <authorList>
            <person name="Mathew D.C."/>
            <person name="Huang C.-C."/>
        </authorList>
    </citation>
    <scope>NUCLEOTIDE SEQUENCE [LARGE SCALE GENOMIC DNA]</scope>
    <source>
        <strain evidence="2 3">MELD1</strain>
    </source>
</reference>
<feature type="transmembrane region" description="Helical" evidence="1">
    <location>
        <begin position="7"/>
        <end position="28"/>
    </location>
</feature>
<gene>
    <name evidence="2" type="ORF">KY46_13495</name>
</gene>
<evidence type="ECO:0000313" key="2">
    <source>
        <dbReference type="EMBL" id="KKC99380.1"/>
    </source>
</evidence>
<keyword evidence="1" id="KW-0472">Membrane</keyword>
<protein>
    <submittedName>
        <fullName evidence="2">Uncharacterized protein</fullName>
    </submittedName>
</protein>
<dbReference type="AlphaFoldDB" id="A0A0F5VB33"/>
<evidence type="ECO:0000313" key="3">
    <source>
        <dbReference type="Proteomes" id="UP000033633"/>
    </source>
</evidence>
<dbReference type="EMBL" id="JWYV01000011">
    <property type="protein sequence ID" value="KKC99380.1"/>
    <property type="molecule type" value="Genomic_DNA"/>
</dbReference>
<comment type="caution">
    <text evidence="2">The sequence shown here is derived from an EMBL/GenBank/DDBJ whole genome shotgun (WGS) entry which is preliminary data.</text>
</comment>
<dbReference type="RefSeq" id="WP_046221159.1">
    <property type="nucleotide sequence ID" value="NZ_JWYV01000011.1"/>
</dbReference>
<name>A0A0F5VB33_9GAMM</name>
<keyword evidence="3" id="KW-1185">Reference proteome</keyword>
<dbReference type="PATRIC" id="fig|265726.11.peg.930"/>